<name>A0A4D7CVF9_9ENTE</name>
<gene>
    <name evidence="1" type="ORF">FA707_09765</name>
</gene>
<accession>A0A4D7CVF9</accession>
<dbReference type="EMBL" id="CP039712">
    <property type="protein sequence ID" value="QCI87414.1"/>
    <property type="molecule type" value="Genomic_DNA"/>
</dbReference>
<protein>
    <submittedName>
        <fullName evidence="1">MFS transporter permease</fullName>
    </submittedName>
</protein>
<evidence type="ECO:0000313" key="2">
    <source>
        <dbReference type="Proteomes" id="UP000298615"/>
    </source>
</evidence>
<reference evidence="1 2" key="1">
    <citation type="submission" date="2019-04" db="EMBL/GenBank/DDBJ databases">
        <title>Vagococcus sp. nov., isolated from faeces of yaks (Bos grunniens).</title>
        <authorList>
            <person name="Ge Y."/>
        </authorList>
    </citation>
    <scope>NUCLEOTIDE SEQUENCE [LARGE SCALE GENOMIC DNA]</scope>
    <source>
        <strain evidence="1 2">MN-17</strain>
    </source>
</reference>
<sequence length="121" mass="13395">MIKNIVLGVALTGSLTLLIQALYAGSAARLFLPIFFTVGLGLGLLRLFVNHNIKKMKGKSLMTKILFFAVLLGIGLPFQSWFRTNVMFAMDPKIMPRSIAMMVMGVVSLTVWTMKSKKQEA</sequence>
<keyword evidence="2" id="KW-1185">Reference proteome</keyword>
<dbReference type="Proteomes" id="UP000298615">
    <property type="component" value="Chromosome"/>
</dbReference>
<dbReference type="KEGG" id="vao:FA707_09765"/>
<evidence type="ECO:0000313" key="1">
    <source>
        <dbReference type="EMBL" id="QCI87414.1"/>
    </source>
</evidence>
<organism evidence="1 2">
    <name type="scientific">Vagococcus zengguangii</name>
    <dbReference type="NCBI Taxonomy" id="2571750"/>
    <lineage>
        <taxon>Bacteria</taxon>
        <taxon>Bacillati</taxon>
        <taxon>Bacillota</taxon>
        <taxon>Bacilli</taxon>
        <taxon>Lactobacillales</taxon>
        <taxon>Enterococcaceae</taxon>
        <taxon>Vagococcus</taxon>
    </lineage>
</organism>
<dbReference type="AlphaFoldDB" id="A0A4D7CVF9"/>
<proteinExistence type="predicted"/>
<dbReference type="OrthoDB" id="2339779at2"/>